<reference evidence="1 2" key="1">
    <citation type="submission" date="2024-08" db="EMBL/GenBank/DDBJ databases">
        <authorList>
            <person name="Cucini C."/>
            <person name="Frati F."/>
        </authorList>
    </citation>
    <scope>NUCLEOTIDE SEQUENCE [LARGE SCALE GENOMIC DNA]</scope>
</reference>
<evidence type="ECO:0000313" key="1">
    <source>
        <dbReference type="EMBL" id="CAL8079989.1"/>
    </source>
</evidence>
<sequence length="334" mass="36416">MVNIFGNNNNDMSKFGIAIFKNNSEVKANGSNNEGYISFNTNLKLESYNSKFHLVHNTSADLNASKSDLKACNCTKLTLTGKGIKATLKNNTNATFTGDNCNWEAEYNSNATVKGNKSRVHLVQNSNTVIEGDRCDIVAKFNIGLTILGDGSKVNVTRSQNHELKMATPEPDGYLGKLLKRDEIMITNKLEVSLVNISVAGDADGDKSASSIFGIFNNSKESVKTEPVVGPPTAKFLVDYVKEAVIDQASYNLGIFSFEFTSQSPTSRTFDVRLHEFTLDPGSLSADLISSTEVFIKGKKNGKQQNLRLIGPTVKPVPGFARTMFTIETAEKDS</sequence>
<name>A0ABP1PWA1_9HEXA</name>
<keyword evidence="2" id="KW-1185">Reference proteome</keyword>
<accession>A0ABP1PWA1</accession>
<evidence type="ECO:0000313" key="2">
    <source>
        <dbReference type="Proteomes" id="UP001642540"/>
    </source>
</evidence>
<gene>
    <name evidence="1" type="ORF">ODALV1_LOCUS4521</name>
</gene>
<dbReference type="EMBL" id="CAXLJM020000014">
    <property type="protein sequence ID" value="CAL8079989.1"/>
    <property type="molecule type" value="Genomic_DNA"/>
</dbReference>
<proteinExistence type="predicted"/>
<protein>
    <submittedName>
        <fullName evidence="1">Uncharacterized protein</fullName>
    </submittedName>
</protein>
<comment type="caution">
    <text evidence="1">The sequence shown here is derived from an EMBL/GenBank/DDBJ whole genome shotgun (WGS) entry which is preliminary data.</text>
</comment>
<organism evidence="1 2">
    <name type="scientific">Orchesella dallaii</name>
    <dbReference type="NCBI Taxonomy" id="48710"/>
    <lineage>
        <taxon>Eukaryota</taxon>
        <taxon>Metazoa</taxon>
        <taxon>Ecdysozoa</taxon>
        <taxon>Arthropoda</taxon>
        <taxon>Hexapoda</taxon>
        <taxon>Collembola</taxon>
        <taxon>Entomobryomorpha</taxon>
        <taxon>Entomobryoidea</taxon>
        <taxon>Orchesellidae</taxon>
        <taxon>Orchesellinae</taxon>
        <taxon>Orchesella</taxon>
    </lineage>
</organism>
<dbReference type="Proteomes" id="UP001642540">
    <property type="component" value="Unassembled WGS sequence"/>
</dbReference>